<evidence type="ECO:0000313" key="6">
    <source>
        <dbReference type="EMBL" id="MFC6762495.1"/>
    </source>
</evidence>
<accession>A0ABW2B9R6</accession>
<feature type="domain" description="HTH tetR-type" evidence="5">
    <location>
        <begin position="1"/>
        <end position="55"/>
    </location>
</feature>
<organism evidence="6 7">
    <name type="scientific">Sulfitobacter porphyrae</name>
    <dbReference type="NCBI Taxonomy" id="1246864"/>
    <lineage>
        <taxon>Bacteria</taxon>
        <taxon>Pseudomonadati</taxon>
        <taxon>Pseudomonadota</taxon>
        <taxon>Alphaproteobacteria</taxon>
        <taxon>Rhodobacterales</taxon>
        <taxon>Roseobacteraceae</taxon>
        <taxon>Sulfitobacter</taxon>
    </lineage>
</organism>
<dbReference type="PROSITE" id="PS01081">
    <property type="entry name" value="HTH_TETR_1"/>
    <property type="match status" value="1"/>
</dbReference>
<evidence type="ECO:0000256" key="3">
    <source>
        <dbReference type="ARBA" id="ARBA00023163"/>
    </source>
</evidence>
<keyword evidence="1" id="KW-0805">Transcription regulation</keyword>
<dbReference type="Pfam" id="PF13305">
    <property type="entry name" value="TetR_C_33"/>
    <property type="match status" value="1"/>
</dbReference>
<dbReference type="InterPro" id="IPR025996">
    <property type="entry name" value="MT1864/Rv1816-like_C"/>
</dbReference>
<evidence type="ECO:0000256" key="2">
    <source>
        <dbReference type="ARBA" id="ARBA00023125"/>
    </source>
</evidence>
<sequence length="211" mass="22975">MLETALTLIDQRDGPHFSLRELERALGVSHASAYRHFADKAALLDALTAEGFARLAACQSEELEKAQGDPMEKLKALGVAYIRFALNNKGFFSLMFSERGDEDLERSSRIQHNQQALTTLLDCIVDCQSAGLIADGDPKRIAGYVILATHGLAVYRTQGHDPLGSGNDDAFFPGIDAVNEMTITPLLINRPSAEEIAARWFAPLDPASSES</sequence>
<evidence type="ECO:0000256" key="1">
    <source>
        <dbReference type="ARBA" id="ARBA00023015"/>
    </source>
</evidence>
<protein>
    <submittedName>
        <fullName evidence="6">TetR/AcrR family transcriptional regulator</fullName>
    </submittedName>
</protein>
<dbReference type="EMBL" id="JBHSWG010000004">
    <property type="protein sequence ID" value="MFC6762495.1"/>
    <property type="molecule type" value="Genomic_DNA"/>
</dbReference>
<proteinExistence type="predicted"/>
<dbReference type="InterPro" id="IPR050109">
    <property type="entry name" value="HTH-type_TetR-like_transc_reg"/>
</dbReference>
<dbReference type="Pfam" id="PF00440">
    <property type="entry name" value="TetR_N"/>
    <property type="match status" value="1"/>
</dbReference>
<dbReference type="PANTHER" id="PTHR30055:SF220">
    <property type="entry name" value="TETR-FAMILY REGULATORY PROTEIN"/>
    <property type="match status" value="1"/>
</dbReference>
<dbReference type="PROSITE" id="PS50977">
    <property type="entry name" value="HTH_TETR_2"/>
    <property type="match status" value="1"/>
</dbReference>
<reference evidence="7" key="1">
    <citation type="journal article" date="2019" name="Int. J. Syst. Evol. Microbiol.">
        <title>The Global Catalogue of Microorganisms (GCM) 10K type strain sequencing project: providing services to taxonomists for standard genome sequencing and annotation.</title>
        <authorList>
            <consortium name="The Broad Institute Genomics Platform"/>
            <consortium name="The Broad Institute Genome Sequencing Center for Infectious Disease"/>
            <person name="Wu L."/>
            <person name="Ma J."/>
        </authorList>
    </citation>
    <scope>NUCLEOTIDE SEQUENCE [LARGE SCALE GENOMIC DNA]</scope>
    <source>
        <strain evidence="7">CCUG 66188</strain>
    </source>
</reference>
<dbReference type="InterPro" id="IPR036271">
    <property type="entry name" value="Tet_transcr_reg_TetR-rel_C_sf"/>
</dbReference>
<dbReference type="InterPro" id="IPR001647">
    <property type="entry name" value="HTH_TetR"/>
</dbReference>
<dbReference type="SUPFAM" id="SSF48498">
    <property type="entry name" value="Tetracyclin repressor-like, C-terminal domain"/>
    <property type="match status" value="1"/>
</dbReference>
<keyword evidence="3" id="KW-0804">Transcription</keyword>
<dbReference type="InterPro" id="IPR023772">
    <property type="entry name" value="DNA-bd_HTH_TetR-type_CS"/>
</dbReference>
<evidence type="ECO:0000256" key="4">
    <source>
        <dbReference type="PROSITE-ProRule" id="PRU00335"/>
    </source>
</evidence>
<dbReference type="Proteomes" id="UP001596353">
    <property type="component" value="Unassembled WGS sequence"/>
</dbReference>
<gene>
    <name evidence="6" type="ORF">ACFQFQ_27850</name>
</gene>
<dbReference type="Gene3D" id="1.10.357.10">
    <property type="entry name" value="Tetracycline Repressor, domain 2"/>
    <property type="match status" value="1"/>
</dbReference>
<name>A0ABW2B9R6_9RHOB</name>
<evidence type="ECO:0000313" key="7">
    <source>
        <dbReference type="Proteomes" id="UP001596353"/>
    </source>
</evidence>
<dbReference type="SUPFAM" id="SSF46689">
    <property type="entry name" value="Homeodomain-like"/>
    <property type="match status" value="1"/>
</dbReference>
<keyword evidence="7" id="KW-1185">Reference proteome</keyword>
<comment type="caution">
    <text evidence="6">The sequence shown here is derived from an EMBL/GenBank/DDBJ whole genome shotgun (WGS) entry which is preliminary data.</text>
</comment>
<feature type="DNA-binding region" description="H-T-H motif" evidence="4">
    <location>
        <begin position="18"/>
        <end position="37"/>
    </location>
</feature>
<evidence type="ECO:0000259" key="5">
    <source>
        <dbReference type="PROSITE" id="PS50977"/>
    </source>
</evidence>
<dbReference type="InterPro" id="IPR009057">
    <property type="entry name" value="Homeodomain-like_sf"/>
</dbReference>
<keyword evidence="2 4" id="KW-0238">DNA-binding</keyword>
<dbReference type="PANTHER" id="PTHR30055">
    <property type="entry name" value="HTH-TYPE TRANSCRIPTIONAL REGULATOR RUTR"/>
    <property type="match status" value="1"/>
</dbReference>